<accession>A0A1H3CCL0</accession>
<evidence type="ECO:0000313" key="2">
    <source>
        <dbReference type="Proteomes" id="UP000198534"/>
    </source>
</evidence>
<name>A0A1H3CCL0_9BACL</name>
<dbReference type="AlphaFoldDB" id="A0A1H3CCL0"/>
<dbReference type="STRING" id="1048340.SAMN05444487_12124"/>
<sequence>MRFKVRVWRMLKAHQRIQVLQYRVNSARRSGKEVDNELP</sequence>
<protein>
    <submittedName>
        <fullName evidence="1">Uncharacterized protein</fullName>
    </submittedName>
</protein>
<proteinExistence type="predicted"/>
<dbReference type="EMBL" id="FNNQ01000021">
    <property type="protein sequence ID" value="SDX51334.1"/>
    <property type="molecule type" value="Genomic_DNA"/>
</dbReference>
<keyword evidence="2" id="KW-1185">Reference proteome</keyword>
<organism evidence="1 2">
    <name type="scientific">Marininema mesophilum</name>
    <dbReference type="NCBI Taxonomy" id="1048340"/>
    <lineage>
        <taxon>Bacteria</taxon>
        <taxon>Bacillati</taxon>
        <taxon>Bacillota</taxon>
        <taxon>Bacilli</taxon>
        <taxon>Bacillales</taxon>
        <taxon>Thermoactinomycetaceae</taxon>
        <taxon>Marininema</taxon>
    </lineage>
</organism>
<dbReference type="Proteomes" id="UP000198534">
    <property type="component" value="Unassembled WGS sequence"/>
</dbReference>
<evidence type="ECO:0000313" key="1">
    <source>
        <dbReference type="EMBL" id="SDX51334.1"/>
    </source>
</evidence>
<reference evidence="1 2" key="1">
    <citation type="submission" date="2016-10" db="EMBL/GenBank/DDBJ databases">
        <authorList>
            <person name="de Groot N.N."/>
        </authorList>
    </citation>
    <scope>NUCLEOTIDE SEQUENCE [LARGE SCALE GENOMIC DNA]</scope>
    <source>
        <strain evidence="1 2">DSM 45610</strain>
    </source>
</reference>
<gene>
    <name evidence="1" type="ORF">SAMN05444487_12124</name>
</gene>